<dbReference type="Gene3D" id="3.20.20.70">
    <property type="entry name" value="Aldolase class I"/>
    <property type="match status" value="1"/>
</dbReference>
<comment type="caution">
    <text evidence="5">The sequence shown here is derived from an EMBL/GenBank/DDBJ whole genome shotgun (WGS) entry which is preliminary data.</text>
</comment>
<protein>
    <submittedName>
        <fullName evidence="5">Dihydrodipicolinate synthase family protein</fullName>
    </submittedName>
</protein>
<dbReference type="FunCoup" id="A0A5R8QEY8">
    <property type="interactions" value="207"/>
</dbReference>
<proteinExistence type="inferred from homology"/>
<dbReference type="PANTHER" id="PTHR12128">
    <property type="entry name" value="DIHYDRODIPICOLINATE SYNTHASE"/>
    <property type="match status" value="1"/>
</dbReference>
<gene>
    <name evidence="5" type="ORF">FEZ08_02860</name>
</gene>
<evidence type="ECO:0000313" key="6">
    <source>
        <dbReference type="Proteomes" id="UP000306912"/>
    </source>
</evidence>
<dbReference type="OrthoDB" id="9782828at2"/>
<dbReference type="GO" id="GO:0008840">
    <property type="term" value="F:4-hydroxy-tetrahydrodipicolinate synthase activity"/>
    <property type="evidence" value="ECO:0007669"/>
    <property type="project" value="TreeGrafter"/>
</dbReference>
<evidence type="ECO:0000256" key="1">
    <source>
        <dbReference type="ARBA" id="ARBA00007592"/>
    </source>
</evidence>
<dbReference type="CDD" id="cd00408">
    <property type="entry name" value="DHDPS-like"/>
    <property type="match status" value="1"/>
</dbReference>
<accession>A0A5R8QEY8</accession>
<comment type="similarity">
    <text evidence="1 3">Belongs to the DapA family.</text>
</comment>
<feature type="binding site" evidence="4">
    <location>
        <position position="53"/>
    </location>
    <ligand>
        <name>pyruvate</name>
        <dbReference type="ChEBI" id="CHEBI:15361"/>
    </ligand>
</feature>
<dbReference type="InterPro" id="IPR002220">
    <property type="entry name" value="DapA-like"/>
</dbReference>
<dbReference type="PIRSF" id="PIRSF001365">
    <property type="entry name" value="DHDPS"/>
    <property type="match status" value="1"/>
</dbReference>
<dbReference type="EMBL" id="VBWP01000002">
    <property type="protein sequence ID" value="TLG76575.1"/>
    <property type="molecule type" value="Genomic_DNA"/>
</dbReference>
<evidence type="ECO:0000256" key="2">
    <source>
        <dbReference type="ARBA" id="ARBA00023239"/>
    </source>
</evidence>
<dbReference type="AlphaFoldDB" id="A0A5R8QEY8"/>
<dbReference type="SMART" id="SM01130">
    <property type="entry name" value="DHDPS"/>
    <property type="match status" value="1"/>
</dbReference>
<dbReference type="InParanoid" id="A0A5R8QEY8"/>
<name>A0A5R8QEY8_9FIRM</name>
<sequence>MKEGVNMGVFNRIAVALVTPFNTLGEVDSKRLQQLVEWHIHEGIETFLLNSITAEARSLQDEELQEVISSVVSVAQGRAKVIVALDEGHVATAAQFIIDAEISGVDAILLSMPDVFLSDASGARQYVEYVVDHTNMPIILHFDGMQHSYDYDALDFLPLVELPRVSGVNVTNVDLEYVNNLVNLLPESCAFYSSDEHLLVPYMAMGFAGVFSSVANLYPKVVQQLASLAEQEDYAALRSQARTIFLLNEALSDVAGIKAALNITGISVGDVRLPLTKKPTEVTRYIKDLLEEIEADALFPTD</sequence>
<keyword evidence="6" id="KW-1185">Reference proteome</keyword>
<dbReference type="Pfam" id="PF00701">
    <property type="entry name" value="DHDPS"/>
    <property type="match status" value="1"/>
</dbReference>
<reference evidence="5 6" key="1">
    <citation type="submission" date="2019-05" db="EMBL/GenBank/DDBJ databases">
        <title>Culicoidintestinum kansasii gen. nov., sp. nov. from the gastrointestinal tract of the biting midge, Culicoides sonorensis.</title>
        <authorList>
            <person name="Neupane S."/>
            <person name="Ghosh A."/>
            <person name="Gunther S."/>
            <person name="Martin K."/>
            <person name="Zurek L."/>
        </authorList>
    </citation>
    <scope>NUCLEOTIDE SEQUENCE [LARGE SCALE GENOMIC DNA]</scope>
    <source>
        <strain evidence="5 6">CS-1</strain>
    </source>
</reference>
<dbReference type="PANTHER" id="PTHR12128:SF66">
    <property type="entry name" value="4-HYDROXY-2-OXOGLUTARATE ALDOLASE, MITOCHONDRIAL"/>
    <property type="match status" value="1"/>
</dbReference>
<evidence type="ECO:0000256" key="3">
    <source>
        <dbReference type="PIRNR" id="PIRNR001365"/>
    </source>
</evidence>
<organism evidence="5 6">
    <name type="scientific">Culicoidibacter larvae</name>
    <dbReference type="NCBI Taxonomy" id="2579976"/>
    <lineage>
        <taxon>Bacteria</taxon>
        <taxon>Bacillati</taxon>
        <taxon>Bacillota</taxon>
        <taxon>Culicoidibacteria</taxon>
        <taxon>Culicoidibacterales</taxon>
        <taxon>Culicoidibacteraceae</taxon>
        <taxon>Culicoidibacter</taxon>
    </lineage>
</organism>
<keyword evidence="2 3" id="KW-0456">Lyase</keyword>
<dbReference type="SUPFAM" id="SSF51569">
    <property type="entry name" value="Aldolase"/>
    <property type="match status" value="1"/>
</dbReference>
<dbReference type="Proteomes" id="UP000306912">
    <property type="component" value="Unassembled WGS sequence"/>
</dbReference>
<evidence type="ECO:0000313" key="5">
    <source>
        <dbReference type="EMBL" id="TLG76575.1"/>
    </source>
</evidence>
<evidence type="ECO:0000256" key="4">
    <source>
        <dbReference type="PIRSR" id="PIRSR001365-2"/>
    </source>
</evidence>
<dbReference type="InterPro" id="IPR013785">
    <property type="entry name" value="Aldolase_TIM"/>
</dbReference>